<feature type="region of interest" description="Disordered" evidence="1">
    <location>
        <begin position="371"/>
        <end position="394"/>
    </location>
</feature>
<name>A0A316D9J0_9BACL</name>
<feature type="region of interest" description="Disordered" evidence="1">
    <location>
        <begin position="220"/>
        <end position="239"/>
    </location>
</feature>
<feature type="region of interest" description="Disordered" evidence="1">
    <location>
        <begin position="300"/>
        <end position="340"/>
    </location>
</feature>
<gene>
    <name evidence="2" type="ORF">C7459_110131</name>
</gene>
<protein>
    <recommendedName>
        <fullName evidence="4">Collagen triple helix repeat protein</fullName>
    </recommendedName>
</protein>
<feature type="region of interest" description="Disordered" evidence="1">
    <location>
        <begin position="252"/>
        <end position="272"/>
    </location>
</feature>
<evidence type="ECO:0008006" key="4">
    <source>
        <dbReference type="Google" id="ProtNLM"/>
    </source>
</evidence>
<evidence type="ECO:0000256" key="1">
    <source>
        <dbReference type="SAM" id="MobiDB-lite"/>
    </source>
</evidence>
<dbReference type="Proteomes" id="UP000245634">
    <property type="component" value="Unassembled WGS sequence"/>
</dbReference>
<evidence type="ECO:0000313" key="2">
    <source>
        <dbReference type="EMBL" id="PWK11602.1"/>
    </source>
</evidence>
<dbReference type="RefSeq" id="WP_109689731.1">
    <property type="nucleotide sequence ID" value="NZ_QGGL01000010.1"/>
</dbReference>
<feature type="compositionally biased region" description="Gly residues" evidence="1">
    <location>
        <begin position="323"/>
        <end position="340"/>
    </location>
</feature>
<proteinExistence type="predicted"/>
<reference evidence="2 3" key="1">
    <citation type="submission" date="2018-05" db="EMBL/GenBank/DDBJ databases">
        <title>Genomic Encyclopedia of Type Strains, Phase IV (KMG-IV): sequencing the most valuable type-strain genomes for metagenomic binning, comparative biology and taxonomic classification.</title>
        <authorList>
            <person name="Goeker M."/>
        </authorList>
    </citation>
    <scope>NUCLEOTIDE SEQUENCE [LARGE SCALE GENOMIC DNA]</scope>
    <source>
        <strain evidence="2 3">DSM 18773</strain>
    </source>
</reference>
<dbReference type="EMBL" id="QGGL01000010">
    <property type="protein sequence ID" value="PWK11602.1"/>
    <property type="molecule type" value="Genomic_DNA"/>
</dbReference>
<keyword evidence="3" id="KW-1185">Reference proteome</keyword>
<sequence>MANLTEYQLQKRNQFLQELGLDESAITQGVVQAEGEGTFYLSTRPEHNSVIKPHFVTVQTVDDLKRLGGIPDAVYANRVMEEHHAIPQEWSAEKNDLALTDLTREDEENIGKAYNAYLYGNSEKVQSYREIIQKKFFPMQMPVFLANDLVVNAGQTYVVTSQGSTQPVGVGFDSVTVNTGGTIVNLANATWKVQNFTASGDGTGDGNYCSYGADGAPGGNGGTPGKAQQGNQGSKGVDGDCGSCSTAAGKGDTGHTGAPGGNGGQGQNGSDGAVVNATFTTVQGNVTVCSSGGNGGNGGNAGNGGQGGDGGPGGASSSNCGTGQQGQGGQGGVGGNGGNAGNGGNGKQVYINYEEIATGASISILKPKGVGGTGGTPGNGGQGGNGVPNGGGGAPGVVGTSGTSGQIGTIYINGAPAS</sequence>
<feature type="compositionally biased region" description="Gly residues" evidence="1">
    <location>
        <begin position="257"/>
        <end position="269"/>
    </location>
</feature>
<feature type="compositionally biased region" description="Gly residues" evidence="1">
    <location>
        <begin position="300"/>
        <end position="314"/>
    </location>
</feature>
<accession>A0A316D9J0</accession>
<evidence type="ECO:0000313" key="3">
    <source>
        <dbReference type="Proteomes" id="UP000245634"/>
    </source>
</evidence>
<organism evidence="2 3">
    <name type="scientific">Tumebacillus permanentifrigoris</name>
    <dbReference type="NCBI Taxonomy" id="378543"/>
    <lineage>
        <taxon>Bacteria</taxon>
        <taxon>Bacillati</taxon>
        <taxon>Bacillota</taxon>
        <taxon>Bacilli</taxon>
        <taxon>Bacillales</taxon>
        <taxon>Alicyclobacillaceae</taxon>
        <taxon>Tumebacillus</taxon>
    </lineage>
</organism>
<comment type="caution">
    <text evidence="2">The sequence shown here is derived from an EMBL/GenBank/DDBJ whole genome shotgun (WGS) entry which is preliminary data.</text>
</comment>
<dbReference type="AlphaFoldDB" id="A0A316D9J0"/>